<proteinExistence type="predicted"/>
<protein>
    <recommendedName>
        <fullName evidence="4">PA2779 family protein</fullName>
    </recommendedName>
</protein>
<name>A0A5K7ZKG7_9BACT</name>
<evidence type="ECO:0000256" key="1">
    <source>
        <dbReference type="SAM" id="Phobius"/>
    </source>
</evidence>
<reference evidence="2 3" key="1">
    <citation type="submission" date="2019-11" db="EMBL/GenBank/DDBJ databases">
        <title>Comparative genomics of hydrocarbon-degrading Desulfosarcina strains.</title>
        <authorList>
            <person name="Watanabe M."/>
            <person name="Kojima H."/>
            <person name="Fukui M."/>
        </authorList>
    </citation>
    <scope>NUCLEOTIDE SEQUENCE [LARGE SCALE GENOMIC DNA]</scope>
    <source>
        <strain evidence="2 3">28bB2T</strain>
    </source>
</reference>
<dbReference type="NCBIfam" id="NF033919">
    <property type="entry name" value="PA2779_fam"/>
    <property type="match status" value="1"/>
</dbReference>
<dbReference type="RefSeq" id="WP_155321421.1">
    <property type="nucleotide sequence ID" value="NZ_AP021876.1"/>
</dbReference>
<feature type="transmembrane region" description="Helical" evidence="1">
    <location>
        <begin position="7"/>
        <end position="26"/>
    </location>
</feature>
<keyword evidence="1" id="KW-1133">Transmembrane helix</keyword>
<organism evidence="2 3">
    <name type="scientific">Desulfosarcina ovata subsp. sediminis</name>
    <dbReference type="NCBI Taxonomy" id="885957"/>
    <lineage>
        <taxon>Bacteria</taxon>
        <taxon>Pseudomonadati</taxon>
        <taxon>Thermodesulfobacteriota</taxon>
        <taxon>Desulfobacteria</taxon>
        <taxon>Desulfobacterales</taxon>
        <taxon>Desulfosarcinaceae</taxon>
        <taxon>Desulfosarcina</taxon>
    </lineage>
</organism>
<evidence type="ECO:0000313" key="2">
    <source>
        <dbReference type="EMBL" id="BBO80477.1"/>
    </source>
</evidence>
<dbReference type="Proteomes" id="UP000425960">
    <property type="component" value="Chromosome"/>
</dbReference>
<dbReference type="InterPro" id="IPR016924">
    <property type="entry name" value="UCP029543"/>
</dbReference>
<dbReference type="InterPro" id="IPR046735">
    <property type="entry name" value="PA2779-like"/>
</dbReference>
<sequence>MRKVRTLARPVSLFLAIFMMMIFTPYQQVMAAMISAETVLDAGRVAESRATVHAVLAREDVRQALVSQGIDVQEATARIDSLSDAEVVALADRMDQLPAGGSTVGVIVGASLIVFIVLLITDIMGYTDIFPFVKKHH</sequence>
<dbReference type="Pfam" id="PF20332">
    <property type="entry name" value="DUF6627"/>
    <property type="match status" value="1"/>
</dbReference>
<evidence type="ECO:0000313" key="3">
    <source>
        <dbReference type="Proteomes" id="UP000425960"/>
    </source>
</evidence>
<keyword evidence="1" id="KW-0472">Membrane</keyword>
<accession>A0A5K7ZKG7</accession>
<dbReference type="KEGG" id="dov:DSCO28_10430"/>
<feature type="transmembrane region" description="Helical" evidence="1">
    <location>
        <begin position="104"/>
        <end position="126"/>
    </location>
</feature>
<keyword evidence="1" id="KW-0812">Transmembrane</keyword>
<dbReference type="EMBL" id="AP021876">
    <property type="protein sequence ID" value="BBO80477.1"/>
    <property type="molecule type" value="Genomic_DNA"/>
</dbReference>
<evidence type="ECO:0008006" key="4">
    <source>
        <dbReference type="Google" id="ProtNLM"/>
    </source>
</evidence>
<gene>
    <name evidence="2" type="ORF">DSCO28_10430</name>
</gene>
<dbReference type="PIRSF" id="PIRSF029543">
    <property type="entry name" value="UCP029543"/>
    <property type="match status" value="1"/>
</dbReference>
<dbReference type="AlphaFoldDB" id="A0A5K7ZKG7"/>